<feature type="compositionally biased region" description="Polar residues" evidence="4">
    <location>
        <begin position="210"/>
        <end position="227"/>
    </location>
</feature>
<dbReference type="PANTHER" id="PTHR43531:SF11">
    <property type="entry name" value="METHYL-ACCEPTING CHEMOTAXIS PROTEIN 3"/>
    <property type="match status" value="1"/>
</dbReference>
<feature type="region of interest" description="Disordered" evidence="4">
    <location>
        <begin position="14"/>
        <end position="81"/>
    </location>
</feature>
<keyword evidence="1" id="KW-0145">Chemotaxis</keyword>
<dbReference type="InterPro" id="IPR004090">
    <property type="entry name" value="Chemotax_Me-accpt_rcpt"/>
</dbReference>
<dbReference type="SMART" id="SM00283">
    <property type="entry name" value="MA"/>
    <property type="match status" value="1"/>
</dbReference>
<feature type="compositionally biased region" description="Polar residues" evidence="4">
    <location>
        <begin position="56"/>
        <end position="65"/>
    </location>
</feature>
<accession>A0ABV6ATX5</accession>
<organism evidence="6 7">
    <name type="scientific">Rhizobium puerariae</name>
    <dbReference type="NCBI Taxonomy" id="1585791"/>
    <lineage>
        <taxon>Bacteria</taxon>
        <taxon>Pseudomonadati</taxon>
        <taxon>Pseudomonadota</taxon>
        <taxon>Alphaproteobacteria</taxon>
        <taxon>Hyphomicrobiales</taxon>
        <taxon>Rhizobiaceae</taxon>
        <taxon>Rhizobium/Agrobacterium group</taxon>
        <taxon>Rhizobium</taxon>
    </lineage>
</organism>
<proteinExistence type="inferred from homology"/>
<evidence type="ECO:0000256" key="2">
    <source>
        <dbReference type="ARBA" id="ARBA00029447"/>
    </source>
</evidence>
<comment type="caution">
    <text evidence="6">The sequence shown here is derived from an EMBL/GenBank/DDBJ whole genome shotgun (WGS) entry which is preliminary data.</text>
</comment>
<protein>
    <submittedName>
        <fullName evidence="6">Methyl-accepting chemotaxis protein</fullName>
    </submittedName>
</protein>
<comment type="similarity">
    <text evidence="2">Belongs to the methyl-accepting chemotaxis (MCP) protein family.</text>
</comment>
<dbReference type="SUPFAM" id="SSF58104">
    <property type="entry name" value="Methyl-accepting chemotaxis protein (MCP) signaling domain"/>
    <property type="match status" value="1"/>
</dbReference>
<keyword evidence="7" id="KW-1185">Reference proteome</keyword>
<name>A0ABV6ATX5_9HYPH</name>
<dbReference type="Gene3D" id="1.10.287.950">
    <property type="entry name" value="Methyl-accepting chemotaxis protein"/>
    <property type="match status" value="1"/>
</dbReference>
<dbReference type="InterPro" id="IPR004089">
    <property type="entry name" value="MCPsignal_dom"/>
</dbReference>
<reference evidence="6 7" key="1">
    <citation type="submission" date="2024-09" db="EMBL/GenBank/DDBJ databases">
        <authorList>
            <person name="Sun Q."/>
            <person name="Mori K."/>
        </authorList>
    </citation>
    <scope>NUCLEOTIDE SEQUENCE [LARGE SCALE GENOMIC DNA]</scope>
    <source>
        <strain evidence="6 7">TBRC 4938</strain>
    </source>
</reference>
<feature type="domain" description="Methyl-accepting transducer" evidence="5">
    <location>
        <begin position="13"/>
        <end position="228"/>
    </location>
</feature>
<evidence type="ECO:0000313" key="7">
    <source>
        <dbReference type="Proteomes" id="UP001589692"/>
    </source>
</evidence>
<gene>
    <name evidence="6" type="ORF">ACFFP0_30925</name>
</gene>
<keyword evidence="3" id="KW-0807">Transducer</keyword>
<sequence>ERLRGVVGDALAAADNVSSGSQELSASSEQLSQGATEQASSAEEASASMEQMAANIKQNADNAAQTEKIARQSSRDAEASGEAVGRAVHAMRTIAEKISIVQEIARQTDLLALNAAVEAARAGEHGKGFAVVASEVRKLAERSQAAAAEISALSGDTVQVATEAGDMLNKLVPDIQKTAELVSEISAACREQDIGASQINEAIQQLDKVTQQNAGASEEMSATSEELASQAEELQ</sequence>
<dbReference type="PROSITE" id="PS50111">
    <property type="entry name" value="CHEMOTAXIS_TRANSDUC_2"/>
    <property type="match status" value="1"/>
</dbReference>
<evidence type="ECO:0000259" key="5">
    <source>
        <dbReference type="PROSITE" id="PS50111"/>
    </source>
</evidence>
<dbReference type="RefSeq" id="WP_377266073.1">
    <property type="nucleotide sequence ID" value="NZ_JBHMAA010000062.1"/>
</dbReference>
<feature type="region of interest" description="Disordered" evidence="4">
    <location>
        <begin position="210"/>
        <end position="235"/>
    </location>
</feature>
<feature type="non-terminal residue" evidence="6">
    <location>
        <position position="1"/>
    </location>
</feature>
<dbReference type="Pfam" id="PF00015">
    <property type="entry name" value="MCPsignal"/>
    <property type="match status" value="1"/>
</dbReference>
<evidence type="ECO:0000256" key="4">
    <source>
        <dbReference type="SAM" id="MobiDB-lite"/>
    </source>
</evidence>
<dbReference type="Proteomes" id="UP001589692">
    <property type="component" value="Unassembled WGS sequence"/>
</dbReference>
<evidence type="ECO:0000256" key="3">
    <source>
        <dbReference type="PROSITE-ProRule" id="PRU00284"/>
    </source>
</evidence>
<dbReference type="PANTHER" id="PTHR43531">
    <property type="entry name" value="PROTEIN ICFG"/>
    <property type="match status" value="1"/>
</dbReference>
<feature type="compositionally biased region" description="Low complexity" evidence="4">
    <location>
        <begin position="18"/>
        <end position="54"/>
    </location>
</feature>
<feature type="compositionally biased region" description="Basic and acidic residues" evidence="4">
    <location>
        <begin position="68"/>
        <end position="78"/>
    </location>
</feature>
<evidence type="ECO:0000256" key="1">
    <source>
        <dbReference type="ARBA" id="ARBA00022500"/>
    </source>
</evidence>
<dbReference type="InterPro" id="IPR051310">
    <property type="entry name" value="MCP_chemotaxis"/>
</dbReference>
<dbReference type="EMBL" id="JBHMAA010000062">
    <property type="protein sequence ID" value="MFB9953272.1"/>
    <property type="molecule type" value="Genomic_DNA"/>
</dbReference>
<dbReference type="PRINTS" id="PR00260">
    <property type="entry name" value="CHEMTRNSDUCR"/>
</dbReference>
<evidence type="ECO:0000313" key="6">
    <source>
        <dbReference type="EMBL" id="MFB9953272.1"/>
    </source>
</evidence>
<feature type="non-terminal residue" evidence="6">
    <location>
        <position position="235"/>
    </location>
</feature>